<dbReference type="PANTHER" id="PTHR13387:SF9">
    <property type="entry name" value="PROTEIN HGH1 HOMOLOG"/>
    <property type="match status" value="1"/>
</dbReference>
<dbReference type="Pfam" id="PF04063">
    <property type="entry name" value="DUF383"/>
    <property type="match status" value="1"/>
</dbReference>
<evidence type="ECO:0000256" key="1">
    <source>
        <dbReference type="ARBA" id="ARBA00006712"/>
    </source>
</evidence>
<gene>
    <name evidence="5" type="ORF">OBRU01_24015</name>
</gene>
<accession>A0A0L7K4P8</accession>
<evidence type="ECO:0000259" key="4">
    <source>
        <dbReference type="Pfam" id="PF04064"/>
    </source>
</evidence>
<evidence type="ECO:0000313" key="6">
    <source>
        <dbReference type="Proteomes" id="UP000037510"/>
    </source>
</evidence>
<sequence length="362" mass="41498">MSKDPLEELLQFLKPESRLDLKHIALDHLVGLSASEDGVLSLLKNDQIIRHVIDLTDDKYEDVAKNALLVLVNLTSSPTGAAQVLKQKTNTYQNILELFIGYVLNPDKKDADAACMILSNITRLEDKLEVCVDTFLPHLNNILNAFVDIEFNKKGSNLNYLAPMLSNLSCSHRIRKWLAAENPYIPLIKLLPFCNYERSSIRRGGAIGTLRNLSFDTEFHEFLLSTELELLTFLLNPITGSEDYPDEEMDKLPIALQYLPQDKQRDRDVDVRKMILETLNKLCTKRHGREVLRDNGVYYILREYHKWEKDGTALLACENVVDILIQKEDEVGADDFTTVDVPEDMTQKFHQMDKEFIESVEK</sequence>
<dbReference type="EMBL" id="JTDY01010841">
    <property type="protein sequence ID" value="KOB57962.1"/>
    <property type="molecule type" value="Genomic_DNA"/>
</dbReference>
<dbReference type="STRING" id="104452.A0A0L7K4P8"/>
<dbReference type="InterPro" id="IPR007206">
    <property type="entry name" value="Protein_HGH1_C"/>
</dbReference>
<comment type="similarity">
    <text evidence="1">Belongs to the HGH1 family.</text>
</comment>
<dbReference type="InterPro" id="IPR011989">
    <property type="entry name" value="ARM-like"/>
</dbReference>
<comment type="caution">
    <text evidence="5">The sequence shown here is derived from an EMBL/GenBank/DDBJ whole genome shotgun (WGS) entry which is preliminary data.</text>
</comment>
<dbReference type="InterPro" id="IPR016024">
    <property type="entry name" value="ARM-type_fold"/>
</dbReference>
<dbReference type="AlphaFoldDB" id="A0A0L7K4P8"/>
<proteinExistence type="inferred from homology"/>
<dbReference type="Pfam" id="PF04064">
    <property type="entry name" value="DUF384"/>
    <property type="match status" value="1"/>
</dbReference>
<dbReference type="SUPFAM" id="SSF48371">
    <property type="entry name" value="ARM repeat"/>
    <property type="match status" value="1"/>
</dbReference>
<evidence type="ECO:0000259" key="3">
    <source>
        <dbReference type="Pfam" id="PF04063"/>
    </source>
</evidence>
<feature type="domain" description="Protein HGH1 N-terminal" evidence="3">
    <location>
        <begin position="103"/>
        <end position="273"/>
    </location>
</feature>
<protein>
    <recommendedName>
        <fullName evidence="2">Protein HGH1 homolog</fullName>
    </recommendedName>
</protein>
<keyword evidence="6" id="KW-1185">Reference proteome</keyword>
<dbReference type="InterPro" id="IPR039717">
    <property type="entry name" value="Hgh1"/>
</dbReference>
<reference evidence="5 6" key="1">
    <citation type="journal article" date="2015" name="Genome Biol. Evol.">
        <title>The genome of winter moth (Operophtera brumata) provides a genomic perspective on sexual dimorphism and phenology.</title>
        <authorList>
            <person name="Derks M.F."/>
            <person name="Smit S."/>
            <person name="Salis L."/>
            <person name="Schijlen E."/>
            <person name="Bossers A."/>
            <person name="Mateman C."/>
            <person name="Pijl A.S."/>
            <person name="de Ridder D."/>
            <person name="Groenen M.A."/>
            <person name="Visser M.E."/>
            <person name="Megens H.J."/>
        </authorList>
    </citation>
    <scope>NUCLEOTIDE SEQUENCE [LARGE SCALE GENOMIC DNA]</scope>
    <source>
        <strain evidence="5">WM2013NL</strain>
        <tissue evidence="5">Head and thorax</tissue>
    </source>
</reference>
<feature type="domain" description="Protein HGH1 C-terminal" evidence="4">
    <location>
        <begin position="278"/>
        <end position="330"/>
    </location>
</feature>
<name>A0A0L7K4P8_OPEBR</name>
<organism evidence="5 6">
    <name type="scientific">Operophtera brumata</name>
    <name type="common">Winter moth</name>
    <name type="synonym">Phalaena brumata</name>
    <dbReference type="NCBI Taxonomy" id="104452"/>
    <lineage>
        <taxon>Eukaryota</taxon>
        <taxon>Metazoa</taxon>
        <taxon>Ecdysozoa</taxon>
        <taxon>Arthropoda</taxon>
        <taxon>Hexapoda</taxon>
        <taxon>Insecta</taxon>
        <taxon>Pterygota</taxon>
        <taxon>Neoptera</taxon>
        <taxon>Endopterygota</taxon>
        <taxon>Lepidoptera</taxon>
        <taxon>Glossata</taxon>
        <taxon>Ditrysia</taxon>
        <taxon>Geometroidea</taxon>
        <taxon>Geometridae</taxon>
        <taxon>Larentiinae</taxon>
        <taxon>Operophtera</taxon>
    </lineage>
</organism>
<dbReference type="Gene3D" id="1.25.10.10">
    <property type="entry name" value="Leucine-rich Repeat Variant"/>
    <property type="match status" value="1"/>
</dbReference>
<evidence type="ECO:0000256" key="2">
    <source>
        <dbReference type="ARBA" id="ARBA00014076"/>
    </source>
</evidence>
<dbReference type="PANTHER" id="PTHR13387">
    <property type="entry name" value="PROTEIN HGH1 HOMOLOG"/>
    <property type="match status" value="1"/>
</dbReference>
<dbReference type="Proteomes" id="UP000037510">
    <property type="component" value="Unassembled WGS sequence"/>
</dbReference>
<dbReference type="InterPro" id="IPR007205">
    <property type="entry name" value="Protein_HGH1_N"/>
</dbReference>
<evidence type="ECO:0000313" key="5">
    <source>
        <dbReference type="EMBL" id="KOB57962.1"/>
    </source>
</evidence>